<feature type="compositionally biased region" description="Low complexity" evidence="2">
    <location>
        <begin position="762"/>
        <end position="772"/>
    </location>
</feature>
<evidence type="ECO:0000256" key="1">
    <source>
        <dbReference type="SAM" id="Coils"/>
    </source>
</evidence>
<dbReference type="GO" id="GO:0002020">
    <property type="term" value="F:protease binding"/>
    <property type="evidence" value="ECO:0007669"/>
    <property type="project" value="InterPro"/>
</dbReference>
<feature type="region of interest" description="Disordered" evidence="2">
    <location>
        <begin position="731"/>
        <end position="785"/>
    </location>
</feature>
<sequence length="785" mass="90363">MEKTLRDEGESFLEVLESKRVELVAGLHLERTFIFDYLRSKGVFDGGDCELICIEKTRDKKANKFLEILGTKGKSGFDHFIDGLQLSNPRLFEQVTGEKANAKPNPIMSVLKTGFLDQSYIPDLDILTNHLQRTITELNDLSLRYQEVRKEKNELEKHLNEAEIALEVSHRRIDELEREKAETATDMMSSMSSVNSAKESVVVQMQSLHRDLQERNTYIIALQMNLLSTQEQIVSLKNQLHETEEAKQELHNQLNLVTINYDHQRTESMKLSEKLEFHKNDLQKYNDIKMKYREMQFINQNLKIEREEAAKDLNKLKEWIEVFKTRYDIVEEDFEQTRESHEIIAADCSQLREKVDELELKLRAKTRELASAKQRYFDSEEAVKQLREQRDLLAESRKDIMVERDRAQAERDKSIQHYTEVLKTRDETISRQTTHCKHFEDKYKNVCEELQNLQERLTEMEHEMEELRKTKLEGESPESQAQPFRVRLPELKGNKKCDLPREDDASSGEGSSSADSDDSFDWKMYRKTSRIIESLKKRIGKGERKGEQYTPSKVPQYGCHSLDRMLEELVPQKKALSPEAQKCLSLERNRNIFKVPPSHLSLACMFDSIGSTNGCSPVSEPVTSPTSDITSNRKTASLPPLPPKAMSDSVAYESSTAKNTDINGNITIPKCRKAVKKPPFRTSISSPSGFGNRLRLQNNPELTPSQSFDSLQKTKEVLSIYDQYYDKEDEEIEGPLLSPSFAQPFRPRAMAIRLKDSERPRSSSAPASPDVDTSSRKSLGSDTDR</sequence>
<dbReference type="SUPFAM" id="SSF47986">
    <property type="entry name" value="DEATH domain"/>
    <property type="match status" value="1"/>
</dbReference>
<dbReference type="GO" id="GO:0070513">
    <property type="term" value="F:death domain binding"/>
    <property type="evidence" value="ECO:0007669"/>
    <property type="project" value="InterPro"/>
</dbReference>
<feature type="compositionally biased region" description="Polar residues" evidence="2">
    <location>
        <begin position="682"/>
        <end position="708"/>
    </location>
</feature>
<protein>
    <submittedName>
        <fullName evidence="5">E3 ubiquitin-protein ligase BRE1-like</fullName>
    </submittedName>
</protein>
<feature type="region of interest" description="Disordered" evidence="2">
    <location>
        <begin position="463"/>
        <end position="519"/>
    </location>
</feature>
<feature type="compositionally biased region" description="Polar residues" evidence="2">
    <location>
        <begin position="776"/>
        <end position="785"/>
    </location>
</feature>
<feature type="domain" description="CARD" evidence="3">
    <location>
        <begin position="8"/>
        <end position="99"/>
    </location>
</feature>
<evidence type="ECO:0000256" key="2">
    <source>
        <dbReference type="SAM" id="MobiDB-lite"/>
    </source>
</evidence>
<organism evidence="4 5">
    <name type="scientific">Actinia tenebrosa</name>
    <name type="common">Australian red waratah sea anemone</name>
    <dbReference type="NCBI Taxonomy" id="6105"/>
    <lineage>
        <taxon>Eukaryota</taxon>
        <taxon>Metazoa</taxon>
        <taxon>Cnidaria</taxon>
        <taxon>Anthozoa</taxon>
        <taxon>Hexacorallia</taxon>
        <taxon>Actiniaria</taxon>
        <taxon>Actiniidae</taxon>
        <taxon>Actinia</taxon>
    </lineage>
</organism>
<dbReference type="GeneID" id="116291142"/>
<dbReference type="OrthoDB" id="8868836at2759"/>
<dbReference type="AlphaFoldDB" id="A0A6P8HN83"/>
<dbReference type="InParanoid" id="A0A6P8HN83"/>
<dbReference type="KEGG" id="aten:116291142"/>
<feature type="coiled-coil region" evidence="1">
    <location>
        <begin position="131"/>
        <end position="186"/>
    </location>
</feature>
<evidence type="ECO:0000259" key="3">
    <source>
        <dbReference type="PROSITE" id="PS50209"/>
    </source>
</evidence>
<dbReference type="Gene3D" id="1.10.533.10">
    <property type="entry name" value="Death Domain, Fas"/>
    <property type="match status" value="1"/>
</dbReference>
<feature type="region of interest" description="Disordered" evidence="2">
    <location>
        <begin position="677"/>
        <end position="708"/>
    </location>
</feature>
<dbReference type="FunCoup" id="A0A6P8HN83">
    <property type="interactions" value="481"/>
</dbReference>
<proteinExistence type="predicted"/>
<dbReference type="InterPro" id="IPR001315">
    <property type="entry name" value="CARD"/>
</dbReference>
<keyword evidence="1" id="KW-0175">Coiled coil</keyword>
<keyword evidence="4" id="KW-1185">Reference proteome</keyword>
<feature type="coiled-coil region" evidence="1">
    <location>
        <begin position="299"/>
        <end position="399"/>
    </location>
</feature>
<dbReference type="PANTHER" id="PTHR15034:SF5">
    <property type="entry name" value="DEATH DOMAIN-CONTAINING PROTEIN CRADD"/>
    <property type="match status" value="1"/>
</dbReference>
<accession>A0A6P8HN83</accession>
<reference evidence="5" key="1">
    <citation type="submission" date="2025-08" db="UniProtKB">
        <authorList>
            <consortium name="RefSeq"/>
        </authorList>
    </citation>
    <scope>IDENTIFICATION</scope>
    <source>
        <tissue evidence="5">Tentacle</tissue>
    </source>
</reference>
<evidence type="ECO:0000313" key="5">
    <source>
        <dbReference type="RefSeq" id="XP_031554125.1"/>
    </source>
</evidence>
<feature type="region of interest" description="Disordered" evidence="2">
    <location>
        <begin position="617"/>
        <end position="656"/>
    </location>
</feature>
<dbReference type="GO" id="GO:0042981">
    <property type="term" value="P:regulation of apoptotic process"/>
    <property type="evidence" value="ECO:0007669"/>
    <property type="project" value="InterPro"/>
</dbReference>
<name>A0A6P8HN83_ACTTE</name>
<dbReference type="PROSITE" id="PS50209">
    <property type="entry name" value="CARD"/>
    <property type="match status" value="1"/>
</dbReference>
<feature type="compositionally biased region" description="Low complexity" evidence="2">
    <location>
        <begin position="617"/>
        <end position="627"/>
    </location>
</feature>
<evidence type="ECO:0000313" key="4">
    <source>
        <dbReference type="Proteomes" id="UP000515163"/>
    </source>
</evidence>
<feature type="compositionally biased region" description="Basic and acidic residues" evidence="2">
    <location>
        <begin position="487"/>
        <end position="504"/>
    </location>
</feature>
<dbReference type="Pfam" id="PF00619">
    <property type="entry name" value="CARD"/>
    <property type="match status" value="1"/>
</dbReference>
<feature type="coiled-coil region" evidence="1">
    <location>
        <begin position="219"/>
        <end position="260"/>
    </location>
</feature>
<dbReference type="InterPro" id="IPR011029">
    <property type="entry name" value="DEATH-like_dom_sf"/>
</dbReference>
<dbReference type="InterPro" id="IPR037939">
    <property type="entry name" value="CRADD"/>
</dbReference>
<feature type="compositionally biased region" description="Basic and acidic residues" evidence="2">
    <location>
        <begin position="463"/>
        <end position="474"/>
    </location>
</feature>
<dbReference type="RefSeq" id="XP_031554125.1">
    <property type="nucleotide sequence ID" value="XM_031698265.1"/>
</dbReference>
<gene>
    <name evidence="5" type="primary">LOC116291142</name>
</gene>
<dbReference type="PANTHER" id="PTHR15034">
    <property type="entry name" value="DEATH DOMAIN-CONTAINING PROTEIN CRADD"/>
    <property type="match status" value="1"/>
</dbReference>
<dbReference type="Proteomes" id="UP000515163">
    <property type="component" value="Unplaced"/>
</dbReference>
<dbReference type="CDD" id="cd01671">
    <property type="entry name" value="CARD"/>
    <property type="match status" value="1"/>
</dbReference>